<evidence type="ECO:0000313" key="9">
    <source>
        <dbReference type="Proteomes" id="UP001063350"/>
    </source>
</evidence>
<evidence type="ECO:0000256" key="4">
    <source>
        <dbReference type="ARBA" id="ARBA00022705"/>
    </source>
</evidence>
<dbReference type="InterPro" id="IPR011708">
    <property type="entry name" value="DNA_pol3_alpha_NTPase_dom"/>
</dbReference>
<dbReference type="Gene3D" id="3.20.20.140">
    <property type="entry name" value="Metal-dependent hydrolases"/>
    <property type="match status" value="2"/>
</dbReference>
<evidence type="ECO:0000256" key="5">
    <source>
        <dbReference type="ARBA" id="ARBA00022932"/>
    </source>
</evidence>
<dbReference type="PANTHER" id="PTHR32294">
    <property type="entry name" value="DNA POLYMERASE III SUBUNIT ALPHA"/>
    <property type="match status" value="1"/>
</dbReference>
<dbReference type="AlphaFoldDB" id="A0A915U444"/>
<dbReference type="CDD" id="cd07431">
    <property type="entry name" value="PHP_PolIIIA"/>
    <property type="match status" value="1"/>
</dbReference>
<protein>
    <recommendedName>
        <fullName evidence="1">DNA-directed DNA polymerase</fullName>
        <ecNumber evidence="1">2.7.7.7</ecNumber>
    </recommendedName>
</protein>
<dbReference type="InterPro" id="IPR040982">
    <property type="entry name" value="DNA_pol3_finger"/>
</dbReference>
<dbReference type="Pfam" id="PF02811">
    <property type="entry name" value="PHP"/>
    <property type="match status" value="1"/>
</dbReference>
<dbReference type="GO" id="GO:0008408">
    <property type="term" value="F:3'-5' exonuclease activity"/>
    <property type="evidence" value="ECO:0007669"/>
    <property type="project" value="InterPro"/>
</dbReference>
<dbReference type="InterPro" id="IPR004805">
    <property type="entry name" value="DnaE2/DnaE/PolC"/>
</dbReference>
<dbReference type="GO" id="GO:0003887">
    <property type="term" value="F:DNA-directed DNA polymerase activity"/>
    <property type="evidence" value="ECO:0007669"/>
    <property type="project" value="UniProtKB-KW"/>
</dbReference>
<dbReference type="Pfam" id="PF07733">
    <property type="entry name" value="DNA_pol3_alpha"/>
    <property type="match status" value="1"/>
</dbReference>
<dbReference type="Pfam" id="PF14579">
    <property type="entry name" value="HHH_6"/>
    <property type="match status" value="1"/>
</dbReference>
<dbReference type="Proteomes" id="UP001063350">
    <property type="component" value="Chromosome"/>
</dbReference>
<dbReference type="EC" id="2.7.7.7" evidence="1"/>
<dbReference type="SUPFAM" id="SSF89550">
    <property type="entry name" value="PHP domain-like"/>
    <property type="match status" value="1"/>
</dbReference>
<keyword evidence="3" id="KW-0548">Nucleotidyltransferase</keyword>
<evidence type="ECO:0000256" key="3">
    <source>
        <dbReference type="ARBA" id="ARBA00022695"/>
    </source>
</evidence>
<dbReference type="NCBIfam" id="TIGR00594">
    <property type="entry name" value="polc"/>
    <property type="match status" value="1"/>
</dbReference>
<dbReference type="CDD" id="cd04485">
    <property type="entry name" value="DnaE_OBF"/>
    <property type="match status" value="1"/>
</dbReference>
<evidence type="ECO:0000256" key="1">
    <source>
        <dbReference type="ARBA" id="ARBA00012417"/>
    </source>
</evidence>
<reference evidence="8" key="1">
    <citation type="submission" date="2020-12" db="EMBL/GenBank/DDBJ databases">
        <title>Desulfobium dissulfuricans gen. nov., sp. nov., a novel mesophilic, sulfate-reducing bacterium isolated from a deep-sea hydrothermal vent.</title>
        <authorList>
            <person name="Hashimoto Y."/>
            <person name="Tame A."/>
            <person name="Sawayama S."/>
            <person name="Miyazaki J."/>
            <person name="Takai K."/>
            <person name="Nakagawa S."/>
        </authorList>
    </citation>
    <scope>NUCLEOTIDE SEQUENCE</scope>
    <source>
        <strain evidence="8">GF1</strain>
    </source>
</reference>
<dbReference type="RefSeq" id="WP_267927332.1">
    <property type="nucleotide sequence ID" value="NZ_AP024233.1"/>
</dbReference>
<dbReference type="EMBL" id="AP024233">
    <property type="protein sequence ID" value="BCO10605.1"/>
    <property type="molecule type" value="Genomic_DNA"/>
</dbReference>
<dbReference type="Pfam" id="PF17657">
    <property type="entry name" value="DNA_pol3_finger"/>
    <property type="match status" value="1"/>
</dbReference>
<keyword evidence="2" id="KW-0808">Transferase</keyword>
<evidence type="ECO:0000313" key="8">
    <source>
        <dbReference type="EMBL" id="BCO10605.1"/>
    </source>
</evidence>
<evidence type="ECO:0000259" key="7">
    <source>
        <dbReference type="SMART" id="SM00481"/>
    </source>
</evidence>
<sequence length="998" mass="111499">MHSHFSLLAGTGSPARFCRAAASLGYTHLALTDSGNLHGLWDLVASCRETGLAPIIGAETGRRPGRLFFFVTSATGYRNLCFLLTRWHRGAADRAMVPGDTSGLVLLVEDPDRLADLHRDGHRVAAALTGAPDGHNYRLRSRARQLGCPAVALQDSWFIRPSDHGLHRLLRAVAGRCRLDQVRDHVPANRFLPDPGLFARRFAPWPETLKAARELAEECSGFQGPESGLVLPPYRNHTASQAAATLRRAALAGARKRYGHPLPEKVRRRLDHELAVIHQMGFCSYFLVVRDIVRPVSRTCGRGSGAASLVAYCLEITNVCPITHNLYFERFLNPGRRDAPDIDIDFAWDERDQVLRQVLDRYGDRAAMVCSVIGFRPRMALREVCRVMGLPAAEIKTMAHHLELEADHRSPEDRDTLEAPWPEVLSLARQLVGRPRHISVHPGGVVITPRPLCGYVPVQSSGRGIPIVQWDKDGVEAAGLVKIDLLGNRSLGVIRDALARVPGSAVPRPWRPEEDPVTRRMLARGGTMGCFYIESPAMRLLQQRSGRGDFEHLVLHSSIIRPAANTLIREYLRRLHGGSWKHLHPLLAGVLDETYGIMAYQEDVSRVAVRLGFTHEEADRLRKIMAKKDNQKTLEIFQDRFFGCTARCGIDPDTAGKIWEMMRSFEGYSFCKPHSASYARVSFQAAWLKAHHPAPFMAAVISNQGGYYSTLAYVGEAMRLGLRILRPDVQQSDWQWQGTAQHLRVGLMAVRGLGRETGERILAGRPFASMLDFLHRVRPDEDEIRALVHSGALDSLEEVGRPELLWMAAAWHHKRKNGQTLFPVRVRPPVLPQPSSLERLRAEFRVLGFLCERHPVTLYDTIRSRLRTILARDLEHHAGRRVRYLGWCISGKIISTRTGEAMEFLSFDDETGVVECTFFPRVFRRYRGLLLDGGPLVLEGLVEEDFGACTLTVQRAWKPHMPAGTGGCWCRKKYQADANPAGPPATLGAGRGRQAMPP</sequence>
<accession>A0A915U444</accession>
<dbReference type="Gene3D" id="1.10.150.870">
    <property type="match status" value="1"/>
</dbReference>
<keyword evidence="9" id="KW-1185">Reference proteome</keyword>
<name>A0A915U444_9BACT</name>
<dbReference type="InterPro" id="IPR004013">
    <property type="entry name" value="PHP_dom"/>
</dbReference>
<dbReference type="KEGG" id="ddu:GF1_29810"/>
<evidence type="ECO:0000256" key="6">
    <source>
        <dbReference type="ARBA" id="ARBA00049244"/>
    </source>
</evidence>
<keyword evidence="5 8" id="KW-0239">DNA-directed DNA polymerase</keyword>
<dbReference type="InterPro" id="IPR029460">
    <property type="entry name" value="DNAPol_HHH"/>
</dbReference>
<dbReference type="InterPro" id="IPR016195">
    <property type="entry name" value="Pol/histidinol_Pase-like"/>
</dbReference>
<organism evidence="8 9">
    <name type="scientific">Desulfolithobacter dissulfuricans</name>
    <dbReference type="NCBI Taxonomy" id="2795293"/>
    <lineage>
        <taxon>Bacteria</taxon>
        <taxon>Pseudomonadati</taxon>
        <taxon>Thermodesulfobacteriota</taxon>
        <taxon>Desulfobulbia</taxon>
        <taxon>Desulfobulbales</taxon>
        <taxon>Desulfobulbaceae</taxon>
        <taxon>Desulfolithobacter</taxon>
    </lineage>
</organism>
<dbReference type="GO" id="GO:0006260">
    <property type="term" value="P:DNA replication"/>
    <property type="evidence" value="ECO:0007669"/>
    <property type="project" value="UniProtKB-KW"/>
</dbReference>
<proteinExistence type="predicted"/>
<dbReference type="InterPro" id="IPR003141">
    <property type="entry name" value="Pol/His_phosphatase_N"/>
</dbReference>
<comment type="catalytic activity">
    <reaction evidence="6">
        <text>DNA(n) + a 2'-deoxyribonucleoside 5'-triphosphate = DNA(n+1) + diphosphate</text>
        <dbReference type="Rhea" id="RHEA:22508"/>
        <dbReference type="Rhea" id="RHEA-COMP:17339"/>
        <dbReference type="Rhea" id="RHEA-COMP:17340"/>
        <dbReference type="ChEBI" id="CHEBI:33019"/>
        <dbReference type="ChEBI" id="CHEBI:61560"/>
        <dbReference type="ChEBI" id="CHEBI:173112"/>
        <dbReference type="EC" id="2.7.7.7"/>
    </reaction>
</comment>
<gene>
    <name evidence="8" type="ORF">GF1_29810</name>
</gene>
<evidence type="ECO:0000256" key="2">
    <source>
        <dbReference type="ARBA" id="ARBA00022679"/>
    </source>
</evidence>
<dbReference type="SMART" id="SM00481">
    <property type="entry name" value="POLIIIAc"/>
    <property type="match status" value="1"/>
</dbReference>
<keyword evidence="4" id="KW-0235">DNA replication</keyword>
<feature type="domain" description="Polymerase/histidinol phosphatase N-terminal" evidence="7">
    <location>
        <begin position="1"/>
        <end position="64"/>
    </location>
</feature>